<name>A0A356LGA5_9BURK</name>
<feature type="domain" description="Glyoxalase/Bleomycin resistance-like N-terminal" evidence="1">
    <location>
        <begin position="7"/>
        <end position="46"/>
    </location>
</feature>
<dbReference type="SUPFAM" id="SSF54593">
    <property type="entry name" value="Glyoxalase/Bleomycin resistance protein/Dihydroxybiphenyl dioxygenase"/>
    <property type="match status" value="1"/>
</dbReference>
<dbReference type="Pfam" id="PF22677">
    <property type="entry name" value="Ble-like_N"/>
    <property type="match status" value="1"/>
</dbReference>
<comment type="caution">
    <text evidence="2">The sequence shown here is derived from an EMBL/GenBank/DDBJ whole genome shotgun (WGS) entry which is preliminary data.</text>
</comment>
<sequence>MNTDNPTLLFVNLPVTSIEATKTFFSGLGFTFNPMFSDENAVCMPISPMASVMFLQQKRFSDFTPKPIADAHKSSEVLLCISRDSREQVDELTNRALALGATEVREPQDYGFMYGRSVNDLDGHIWEIMWMDMAQFPGNDAATKTDNTTA</sequence>
<reference evidence="2 3" key="1">
    <citation type="journal article" date="2018" name="Nat. Biotechnol.">
        <title>A standardized bacterial taxonomy based on genome phylogeny substantially revises the tree of life.</title>
        <authorList>
            <person name="Parks D.H."/>
            <person name="Chuvochina M."/>
            <person name="Waite D.W."/>
            <person name="Rinke C."/>
            <person name="Skarshewski A."/>
            <person name="Chaumeil P.A."/>
            <person name="Hugenholtz P."/>
        </authorList>
    </citation>
    <scope>NUCLEOTIDE SEQUENCE [LARGE SCALE GENOMIC DNA]</scope>
    <source>
        <strain evidence="2">UBA10707</strain>
    </source>
</reference>
<dbReference type="AlphaFoldDB" id="A0A356LGA5"/>
<dbReference type="InterPro" id="IPR029068">
    <property type="entry name" value="Glyas_Bleomycin-R_OHBP_Dase"/>
</dbReference>
<evidence type="ECO:0000313" key="2">
    <source>
        <dbReference type="EMBL" id="HBP29525.1"/>
    </source>
</evidence>
<organism evidence="2 3">
    <name type="scientific">Advenella kashmirensis</name>
    <dbReference type="NCBI Taxonomy" id="310575"/>
    <lineage>
        <taxon>Bacteria</taxon>
        <taxon>Pseudomonadati</taxon>
        <taxon>Pseudomonadota</taxon>
        <taxon>Betaproteobacteria</taxon>
        <taxon>Burkholderiales</taxon>
        <taxon>Alcaligenaceae</taxon>
    </lineage>
</organism>
<dbReference type="Gene3D" id="3.10.180.10">
    <property type="entry name" value="2,3-Dihydroxybiphenyl 1,2-Dioxygenase, domain 1"/>
    <property type="match status" value="1"/>
</dbReference>
<protein>
    <submittedName>
        <fullName evidence="2">Glyoxalase</fullName>
    </submittedName>
</protein>
<dbReference type="InterPro" id="IPR053863">
    <property type="entry name" value="Glyoxy/Ble-like_N"/>
</dbReference>
<dbReference type="EMBL" id="DOEK01000024">
    <property type="protein sequence ID" value="HBP29525.1"/>
    <property type="molecule type" value="Genomic_DNA"/>
</dbReference>
<dbReference type="Proteomes" id="UP000264036">
    <property type="component" value="Unassembled WGS sequence"/>
</dbReference>
<evidence type="ECO:0000259" key="1">
    <source>
        <dbReference type="Pfam" id="PF22677"/>
    </source>
</evidence>
<proteinExistence type="predicted"/>
<gene>
    <name evidence="2" type="ORF">DD666_08940</name>
</gene>
<accession>A0A356LGA5</accession>
<dbReference type="PANTHER" id="PTHR36503:SF2">
    <property type="entry name" value="BLR2408 PROTEIN"/>
    <property type="match status" value="1"/>
</dbReference>
<dbReference type="PANTHER" id="PTHR36503">
    <property type="entry name" value="BLR2520 PROTEIN"/>
    <property type="match status" value="1"/>
</dbReference>
<evidence type="ECO:0000313" key="3">
    <source>
        <dbReference type="Proteomes" id="UP000264036"/>
    </source>
</evidence>